<feature type="coiled-coil region" evidence="13">
    <location>
        <begin position="296"/>
        <end position="330"/>
    </location>
</feature>
<reference evidence="16" key="1">
    <citation type="submission" date="2010-06" db="EMBL/GenBank/DDBJ databases">
        <authorList>
            <person name="Jiang H."/>
            <person name="Abraham K."/>
            <person name="Ali S."/>
            <person name="Alsbrooks S.L."/>
            <person name="Anim B.N."/>
            <person name="Anosike U.S."/>
            <person name="Attaway T."/>
            <person name="Bandaranaike D.P."/>
            <person name="Battles P.K."/>
            <person name="Bell S.N."/>
            <person name="Bell A.V."/>
            <person name="Beltran B."/>
            <person name="Bickham C."/>
            <person name="Bustamante Y."/>
            <person name="Caleb T."/>
            <person name="Canada A."/>
            <person name="Cardenas V."/>
            <person name="Carter K."/>
            <person name="Chacko J."/>
            <person name="Chandrabose M.N."/>
            <person name="Chavez D."/>
            <person name="Chavez A."/>
            <person name="Chen L."/>
            <person name="Chu H.-S."/>
            <person name="Claassen K.J."/>
            <person name="Cockrell R."/>
            <person name="Collins M."/>
            <person name="Cooper J.A."/>
            <person name="Cree A."/>
            <person name="Curry S.M."/>
            <person name="Da Y."/>
            <person name="Dao M.D."/>
            <person name="Das B."/>
            <person name="Davila M.-L."/>
            <person name="Davy-Carroll L."/>
            <person name="Denson S."/>
            <person name="Dinh H."/>
            <person name="Ebong V.E."/>
            <person name="Edwards J.R."/>
            <person name="Egan A."/>
            <person name="El-Daye J."/>
            <person name="Escobedo L."/>
            <person name="Fernandez S."/>
            <person name="Fernando P.R."/>
            <person name="Flagg N."/>
            <person name="Forbes L.D."/>
            <person name="Fowler R.G."/>
            <person name="Fu Q."/>
            <person name="Gabisi R.A."/>
            <person name="Ganer J."/>
            <person name="Garbino Pronczuk A."/>
            <person name="Garcia R.M."/>
            <person name="Garner T."/>
            <person name="Garrett T.E."/>
            <person name="Gonzalez D.A."/>
            <person name="Hamid H."/>
            <person name="Hawkins E.S."/>
            <person name="Hirani K."/>
            <person name="Hogues M.E."/>
            <person name="Hollins B."/>
            <person name="Hsiao C.-H."/>
            <person name="Jabil R."/>
            <person name="James M.L."/>
            <person name="Jhangiani S.N."/>
            <person name="Johnson B."/>
            <person name="Johnson Q."/>
            <person name="Joshi V."/>
            <person name="Kalu J.B."/>
            <person name="Kam C."/>
            <person name="Kashfia A."/>
            <person name="Keebler J."/>
            <person name="Kisamo H."/>
            <person name="Kovar C.L."/>
            <person name="Lago L.A."/>
            <person name="Lai C.-Y."/>
            <person name="Laidlaw J."/>
            <person name="Lara F."/>
            <person name="Le T.-K."/>
            <person name="Lee S.L."/>
            <person name="Legall F.H."/>
            <person name="Lemon S.J."/>
            <person name="Lewis L.R."/>
            <person name="Li B."/>
            <person name="Liu Y."/>
            <person name="Liu Y.-S."/>
            <person name="Lopez J."/>
            <person name="Lozado R.J."/>
            <person name="Lu J."/>
            <person name="Madu R.C."/>
            <person name="Maheshwari M."/>
            <person name="Maheshwari R."/>
            <person name="Malloy K."/>
            <person name="Martinez E."/>
            <person name="Mathew T."/>
            <person name="Mercado I.C."/>
            <person name="Mercado C."/>
            <person name="Meyer B."/>
            <person name="Montgomery K."/>
            <person name="Morgan M.B."/>
            <person name="Munidasa M."/>
            <person name="Nazareth L.V."/>
            <person name="Nelson J."/>
            <person name="Ng B.M."/>
            <person name="Nguyen N.B."/>
            <person name="Nguyen P.Q."/>
            <person name="Nguyen T."/>
            <person name="Obregon M."/>
            <person name="Okwuonu G.O."/>
            <person name="Onwere C.G."/>
            <person name="Orozco G."/>
            <person name="Parra A."/>
            <person name="Patel S."/>
            <person name="Patil S."/>
            <person name="Perez A."/>
            <person name="Perez Y."/>
            <person name="Pham C."/>
            <person name="Primus E.L."/>
            <person name="Pu L.-L."/>
            <person name="Puazo M."/>
            <person name="Qin X."/>
            <person name="Quiroz J.B."/>
            <person name="Reese J."/>
            <person name="Richards S."/>
            <person name="Rives C.M."/>
            <person name="Robberts R."/>
            <person name="Ruiz S.J."/>
            <person name="Ruiz M.J."/>
            <person name="Santibanez J."/>
            <person name="Schneider B.W."/>
            <person name="Sisson I."/>
            <person name="Smith M."/>
            <person name="Sodergren E."/>
            <person name="Song X.-Z."/>
            <person name="Song B.B."/>
            <person name="Summersgill H."/>
            <person name="Thelus R."/>
            <person name="Thornton R.D."/>
            <person name="Trejos Z.Y."/>
            <person name="Usmani K."/>
            <person name="Vattathil S."/>
            <person name="Villasana D."/>
            <person name="Walker D.L."/>
            <person name="Wang S."/>
            <person name="Wang K."/>
            <person name="White C.S."/>
            <person name="Williams A.C."/>
            <person name="Williamson J."/>
            <person name="Wilson K."/>
            <person name="Woghiren I.O."/>
            <person name="Woodworth J.R."/>
            <person name="Worley K.C."/>
            <person name="Wright R.A."/>
            <person name="Wu W."/>
            <person name="Young L."/>
            <person name="Zhang L."/>
            <person name="Zhang J."/>
            <person name="Zhu Y."/>
            <person name="Muzny D.M."/>
            <person name="Weinstock G."/>
            <person name="Gibbs R.A."/>
        </authorList>
    </citation>
    <scope>NUCLEOTIDE SEQUENCE [LARGE SCALE GENOMIC DNA]</scope>
    <source>
        <strain evidence="16">LSR1</strain>
    </source>
</reference>
<evidence type="ECO:0000313" key="15">
    <source>
        <dbReference type="EnsemblMetazoa" id="XP_029347789.1"/>
    </source>
</evidence>
<keyword evidence="8 12" id="KW-0238">DNA-binding</keyword>
<dbReference type="InterPro" id="IPR006612">
    <property type="entry name" value="THAP_Znf"/>
</dbReference>
<organism evidence="15 16">
    <name type="scientific">Acyrthosiphon pisum</name>
    <name type="common">Pea aphid</name>
    <dbReference type="NCBI Taxonomy" id="7029"/>
    <lineage>
        <taxon>Eukaryota</taxon>
        <taxon>Metazoa</taxon>
        <taxon>Ecdysozoa</taxon>
        <taxon>Arthropoda</taxon>
        <taxon>Hexapoda</taxon>
        <taxon>Insecta</taxon>
        <taxon>Pterygota</taxon>
        <taxon>Neoptera</taxon>
        <taxon>Paraneoptera</taxon>
        <taxon>Hemiptera</taxon>
        <taxon>Sternorrhyncha</taxon>
        <taxon>Aphidomorpha</taxon>
        <taxon>Aphidoidea</taxon>
        <taxon>Aphididae</taxon>
        <taxon>Macrosiphini</taxon>
        <taxon>Acyrthosiphon</taxon>
    </lineage>
</organism>
<dbReference type="RefSeq" id="XP_029347789.1">
    <property type="nucleotide sequence ID" value="XM_029491929.1"/>
</dbReference>
<accession>A0A8R2JVS7</accession>
<name>A0A8R2JVS7_ACYPI</name>
<evidence type="ECO:0000256" key="13">
    <source>
        <dbReference type="SAM" id="Coils"/>
    </source>
</evidence>
<keyword evidence="4 12" id="KW-0863">Zinc-finger</keyword>
<evidence type="ECO:0000256" key="3">
    <source>
        <dbReference type="ARBA" id="ARBA00022723"/>
    </source>
</evidence>
<dbReference type="AlphaFoldDB" id="A0A8R2JVS7"/>
<dbReference type="GO" id="GO:0005654">
    <property type="term" value="C:nucleoplasm"/>
    <property type="evidence" value="ECO:0007669"/>
    <property type="project" value="UniProtKB-SubCell"/>
</dbReference>
<keyword evidence="10" id="KW-0539">Nucleus</keyword>
<dbReference type="KEGG" id="api:107885227"/>
<evidence type="ECO:0000256" key="6">
    <source>
        <dbReference type="ARBA" id="ARBA00023015"/>
    </source>
</evidence>
<dbReference type="Pfam" id="PF05485">
    <property type="entry name" value="THAP"/>
    <property type="match status" value="1"/>
</dbReference>
<keyword evidence="6" id="KW-0805">Transcription regulation</keyword>
<keyword evidence="11" id="KW-0131">Cell cycle</keyword>
<evidence type="ECO:0000256" key="5">
    <source>
        <dbReference type="ARBA" id="ARBA00022833"/>
    </source>
</evidence>
<evidence type="ECO:0000256" key="10">
    <source>
        <dbReference type="ARBA" id="ARBA00023242"/>
    </source>
</evidence>
<dbReference type="SUPFAM" id="SSF57716">
    <property type="entry name" value="Glucocorticoid receptor-like (DNA-binding domain)"/>
    <property type="match status" value="1"/>
</dbReference>
<evidence type="ECO:0000256" key="8">
    <source>
        <dbReference type="ARBA" id="ARBA00023125"/>
    </source>
</evidence>
<reference evidence="15" key="2">
    <citation type="submission" date="2022-06" db="UniProtKB">
        <authorList>
            <consortium name="EnsemblMetazoa"/>
        </authorList>
    </citation>
    <scope>IDENTIFICATION</scope>
</reference>
<sequence length="392" mass="45419">MSRNCFVPGCREGYKSKIKINKWQGIIKTTMFKAPKDLLLLEKWVKAIPRADRELRPGIDSVCEKHFDETYLNRYFETKSPDGSINQIKRDRIILKNNAIPSIFPDLPQYLTKKRPIEKIIAEKKILFNNYIPNTIDDISNTTDHVSETFNNLHDILKNMSLPDGWFFTYLNRSLVLGNLDSNYELIKKIIVSNNDLNLKVFIRNKLINITCTSVTCIEDITKVLKIVDDFVMCPGTGIDNCPKSDQCCEHINLISLNQVRNPRCTECAKKRKYFMDTQRVSLEQINEKPTTKPVLKNVLRINKRLNIKVTNLQAKVGLLKQQCAEASAKSIEEAIIEMPENQQEAVRTCFAAAKKHNVKGNRYTINWIYECLLIRIKSKKVYEHLRSKKTY</sequence>
<dbReference type="OrthoDB" id="6587753at2759"/>
<evidence type="ECO:0000256" key="11">
    <source>
        <dbReference type="ARBA" id="ARBA00023306"/>
    </source>
</evidence>
<dbReference type="GO" id="GO:0008270">
    <property type="term" value="F:zinc ion binding"/>
    <property type="evidence" value="ECO:0007669"/>
    <property type="project" value="UniProtKB-KW"/>
</dbReference>
<dbReference type="GeneID" id="107885227"/>
<evidence type="ECO:0000256" key="2">
    <source>
        <dbReference type="ARBA" id="ARBA00006177"/>
    </source>
</evidence>
<evidence type="ECO:0000313" key="16">
    <source>
        <dbReference type="Proteomes" id="UP000007819"/>
    </source>
</evidence>
<evidence type="ECO:0000256" key="7">
    <source>
        <dbReference type="ARBA" id="ARBA00023054"/>
    </source>
</evidence>
<keyword evidence="3" id="KW-0479">Metal-binding</keyword>
<evidence type="ECO:0000256" key="12">
    <source>
        <dbReference type="PROSITE-ProRule" id="PRU00309"/>
    </source>
</evidence>
<dbReference type="EnsemblMetazoa" id="XM_029491929.1">
    <property type="protein sequence ID" value="XP_029347789.1"/>
    <property type="gene ID" value="LOC107885227"/>
</dbReference>
<comment type="subcellular location">
    <subcellularLocation>
        <location evidence="1">Nucleus</location>
        <location evidence="1">Nucleoplasm</location>
    </subcellularLocation>
</comment>
<dbReference type="PROSITE" id="PS50950">
    <property type="entry name" value="ZF_THAP"/>
    <property type="match status" value="1"/>
</dbReference>
<keyword evidence="5" id="KW-0862">Zinc</keyword>
<keyword evidence="9" id="KW-0804">Transcription</keyword>
<evidence type="ECO:0000256" key="1">
    <source>
        <dbReference type="ARBA" id="ARBA00004642"/>
    </source>
</evidence>
<dbReference type="PANTHER" id="PTHR46600">
    <property type="entry name" value="THAP DOMAIN-CONTAINING"/>
    <property type="match status" value="1"/>
</dbReference>
<feature type="domain" description="THAP-type" evidence="14">
    <location>
        <begin position="1"/>
        <end position="104"/>
    </location>
</feature>
<dbReference type="SMART" id="SM00980">
    <property type="entry name" value="THAP"/>
    <property type="match status" value="1"/>
</dbReference>
<dbReference type="PANTHER" id="PTHR46600:SF1">
    <property type="entry name" value="THAP DOMAIN-CONTAINING PROTEIN 1"/>
    <property type="match status" value="1"/>
</dbReference>
<evidence type="ECO:0000256" key="4">
    <source>
        <dbReference type="ARBA" id="ARBA00022771"/>
    </source>
</evidence>
<protein>
    <recommendedName>
        <fullName evidence="14">THAP-type domain-containing protein</fullName>
    </recommendedName>
</protein>
<dbReference type="InterPro" id="IPR026516">
    <property type="entry name" value="THAP1/10"/>
</dbReference>
<keyword evidence="7 13" id="KW-0175">Coiled coil</keyword>
<evidence type="ECO:0000259" key="14">
    <source>
        <dbReference type="PROSITE" id="PS50950"/>
    </source>
</evidence>
<comment type="similarity">
    <text evidence="2">Belongs to the THAP1 family.</text>
</comment>
<proteinExistence type="inferred from homology"/>
<dbReference type="GO" id="GO:0043565">
    <property type="term" value="F:sequence-specific DNA binding"/>
    <property type="evidence" value="ECO:0007669"/>
    <property type="project" value="InterPro"/>
</dbReference>
<dbReference type="Proteomes" id="UP000007819">
    <property type="component" value="Unassembled WGS sequence"/>
</dbReference>
<keyword evidence="16" id="KW-1185">Reference proteome</keyword>
<evidence type="ECO:0000256" key="9">
    <source>
        <dbReference type="ARBA" id="ARBA00023163"/>
    </source>
</evidence>